<evidence type="ECO:0000313" key="6">
    <source>
        <dbReference type="EMBL" id="MEM5947366.1"/>
    </source>
</evidence>
<dbReference type="Pfam" id="PF25106">
    <property type="entry name" value="VWA_4"/>
    <property type="match status" value="1"/>
</dbReference>
<feature type="signal peptide" evidence="4">
    <location>
        <begin position="1"/>
        <end position="21"/>
    </location>
</feature>
<evidence type="ECO:0000256" key="4">
    <source>
        <dbReference type="SAM" id="SignalP"/>
    </source>
</evidence>
<dbReference type="PROSITE" id="PS50234">
    <property type="entry name" value="VWFA"/>
    <property type="match status" value="1"/>
</dbReference>
<proteinExistence type="predicted"/>
<evidence type="ECO:0000313" key="7">
    <source>
        <dbReference type="Proteomes" id="UP001466331"/>
    </source>
</evidence>
<evidence type="ECO:0000259" key="5">
    <source>
        <dbReference type="PROSITE" id="PS50234"/>
    </source>
</evidence>
<dbReference type="Gene3D" id="3.40.50.410">
    <property type="entry name" value="von Willebrand factor, type A domain"/>
    <property type="match status" value="1"/>
</dbReference>
<organism evidence="6 7">
    <name type="scientific">Rarispira pelagica</name>
    <dbReference type="NCBI Taxonomy" id="3141764"/>
    <lineage>
        <taxon>Bacteria</taxon>
        <taxon>Pseudomonadati</taxon>
        <taxon>Spirochaetota</taxon>
        <taxon>Spirochaetia</taxon>
        <taxon>Winmispirales</taxon>
        <taxon>Winmispiraceae</taxon>
        <taxon>Rarispira</taxon>
    </lineage>
</organism>
<evidence type="ECO:0000256" key="3">
    <source>
        <dbReference type="ARBA" id="ARBA00022729"/>
    </source>
</evidence>
<accession>A0ABU9U9M6</accession>
<evidence type="ECO:0000256" key="1">
    <source>
        <dbReference type="ARBA" id="ARBA00004613"/>
    </source>
</evidence>
<comment type="caution">
    <text evidence="6">The sequence shown here is derived from an EMBL/GenBank/DDBJ whole genome shotgun (WGS) entry which is preliminary data.</text>
</comment>
<protein>
    <submittedName>
        <fullName evidence="6">VWA domain-containing protein</fullName>
    </submittedName>
</protein>
<evidence type="ECO:0000256" key="2">
    <source>
        <dbReference type="ARBA" id="ARBA00022525"/>
    </source>
</evidence>
<dbReference type="InterPro" id="IPR036465">
    <property type="entry name" value="vWFA_dom_sf"/>
</dbReference>
<dbReference type="CDD" id="cd00198">
    <property type="entry name" value="vWFA"/>
    <property type="match status" value="1"/>
</dbReference>
<dbReference type="PANTHER" id="PTHR47763">
    <property type="entry name" value="ALPHA-PROTEIN KINASE VWKA"/>
    <property type="match status" value="1"/>
</dbReference>
<dbReference type="SUPFAM" id="SSF53300">
    <property type="entry name" value="vWA-like"/>
    <property type="match status" value="1"/>
</dbReference>
<comment type="subcellular location">
    <subcellularLocation>
        <location evidence="1">Secreted</location>
    </subcellularLocation>
</comment>
<dbReference type="InterPro" id="IPR002035">
    <property type="entry name" value="VWF_A"/>
</dbReference>
<keyword evidence="2" id="KW-0964">Secreted</keyword>
<gene>
    <name evidence="6" type="ORF">WKV44_02305</name>
</gene>
<dbReference type="InterPro" id="IPR052969">
    <property type="entry name" value="Thr-specific_kinase-like"/>
</dbReference>
<reference evidence="6 7" key="1">
    <citation type="submission" date="2024-03" db="EMBL/GenBank/DDBJ databases">
        <title>Ignisphaera cupida sp. nov., a hyperthermophilic hydrolytic archaeon from a hot spring of Kamchatka, and proposal of Ignisphaeraceae fam. nov.</title>
        <authorList>
            <person name="Podosokorskaya O.A."/>
            <person name="Elcheninov A.G."/>
            <person name="Maltseva A.I."/>
            <person name="Zayulina K.S."/>
            <person name="Novikov A."/>
            <person name="Merkel A.Y."/>
        </authorList>
    </citation>
    <scope>NUCLEOTIDE SEQUENCE [LARGE SCALE GENOMIC DNA]</scope>
    <source>
        <strain evidence="6 7">38H-sp</strain>
    </source>
</reference>
<feature type="domain" description="VWFA" evidence="5">
    <location>
        <begin position="227"/>
        <end position="369"/>
    </location>
</feature>
<sequence length="369" mass="42311">MKNRYIAVICFILFSSLFVFSQDLSVKPDELIIEQALEGGYHLWIKKKPDIASVLITESTEDPARKVASYALRTTSYNKINGEEKRLLNGEFLDNSRGYYLIDSSAEKHPILGEAFHIFIPYVVVYGYPWTRHGEMQILDGSYLNIRTFVRPYADYSGGFKDNPFILRVVQKPFTGPPEANYMPQAEESFKKLSQRSKTPLFYSTGHEDVLSQIKKVLEDKKGDSLDLVLVLDTTQSMEDDIPFLQKQLVSIIRNTCKGYKKIRVGVVLYKDYMEEYLNKVIPFQSDLDRFNSLISTIRVSGGRDLPEAVYEALYAALIRFDWLYDDRKIILIGDAPPHPFPRGSVTEDMVYSAAEKKHVLVFPILLPQ</sequence>
<keyword evidence="3 4" id="KW-0732">Signal</keyword>
<dbReference type="RefSeq" id="WP_420068815.1">
    <property type="nucleotide sequence ID" value="NZ_JBCHKQ010000001.1"/>
</dbReference>
<keyword evidence="7" id="KW-1185">Reference proteome</keyword>
<dbReference type="EMBL" id="JBCHKQ010000001">
    <property type="protein sequence ID" value="MEM5947366.1"/>
    <property type="molecule type" value="Genomic_DNA"/>
</dbReference>
<feature type="chain" id="PRO_5046985681" evidence="4">
    <location>
        <begin position="22"/>
        <end position="369"/>
    </location>
</feature>
<dbReference type="Proteomes" id="UP001466331">
    <property type="component" value="Unassembled WGS sequence"/>
</dbReference>
<name>A0ABU9U9M6_9SPIR</name>
<dbReference type="InterPro" id="IPR056861">
    <property type="entry name" value="HMCN1-like_VWA"/>
</dbReference>